<dbReference type="SUPFAM" id="SSF52047">
    <property type="entry name" value="RNI-like"/>
    <property type="match status" value="2"/>
</dbReference>
<dbReference type="Gene3D" id="3.80.10.10">
    <property type="entry name" value="Ribonuclease Inhibitor"/>
    <property type="match status" value="2"/>
</dbReference>
<dbReference type="PANTHER" id="PTHR24111">
    <property type="entry name" value="LEUCINE-RICH REPEAT-CONTAINING PROTEIN 34"/>
    <property type="match status" value="1"/>
</dbReference>
<gene>
    <name evidence="2" type="ORF">PHET_02112</name>
</gene>
<dbReference type="SMART" id="SM00368">
    <property type="entry name" value="LRR_RI"/>
    <property type="match status" value="8"/>
</dbReference>
<reference evidence="2" key="1">
    <citation type="submission" date="2019-05" db="EMBL/GenBank/DDBJ databases">
        <title>Annotation for the trematode Paragonimus heterotremus.</title>
        <authorList>
            <person name="Choi Y.-J."/>
        </authorList>
    </citation>
    <scope>NUCLEOTIDE SEQUENCE</scope>
    <source>
        <strain evidence="2">LC</strain>
    </source>
</reference>
<keyword evidence="1" id="KW-0677">Repeat</keyword>
<organism evidence="2 3">
    <name type="scientific">Paragonimus heterotremus</name>
    <dbReference type="NCBI Taxonomy" id="100268"/>
    <lineage>
        <taxon>Eukaryota</taxon>
        <taxon>Metazoa</taxon>
        <taxon>Spiralia</taxon>
        <taxon>Lophotrochozoa</taxon>
        <taxon>Platyhelminthes</taxon>
        <taxon>Trematoda</taxon>
        <taxon>Digenea</taxon>
        <taxon>Plagiorchiida</taxon>
        <taxon>Troglotremata</taxon>
        <taxon>Troglotrematidae</taxon>
        <taxon>Paragonimus</taxon>
    </lineage>
</organism>
<dbReference type="PANTHER" id="PTHR24111:SF5">
    <property type="entry name" value="LEUCINE-RICH REPEAT-CONTAINING PROTEIN 74B-LIKE"/>
    <property type="match status" value="1"/>
</dbReference>
<dbReference type="InterPro" id="IPR001611">
    <property type="entry name" value="Leu-rich_rpt"/>
</dbReference>
<dbReference type="InterPro" id="IPR032675">
    <property type="entry name" value="LRR_dom_sf"/>
</dbReference>
<comment type="caution">
    <text evidence="2">The sequence shown here is derived from an EMBL/GenBank/DDBJ whole genome shotgun (WGS) entry which is preliminary data.</text>
</comment>
<dbReference type="OrthoDB" id="272549at2759"/>
<name>A0A8J4WKR2_9TREM</name>
<dbReference type="EMBL" id="LUCH01000723">
    <property type="protein sequence ID" value="KAF5404454.1"/>
    <property type="molecule type" value="Genomic_DNA"/>
</dbReference>
<dbReference type="AlphaFoldDB" id="A0A8J4WKR2"/>
<dbReference type="InterPro" id="IPR052201">
    <property type="entry name" value="LRR-containing_regulator"/>
</dbReference>
<evidence type="ECO:0000313" key="2">
    <source>
        <dbReference type="EMBL" id="KAF5404454.1"/>
    </source>
</evidence>
<evidence type="ECO:0000256" key="1">
    <source>
        <dbReference type="ARBA" id="ARBA00022737"/>
    </source>
</evidence>
<keyword evidence="3" id="KW-1185">Reference proteome</keyword>
<accession>A0A8J4WKR2</accession>
<dbReference type="Proteomes" id="UP000748531">
    <property type="component" value="Unassembled WGS sequence"/>
</dbReference>
<proteinExistence type="predicted"/>
<sequence length="418" mass="46582">MSKTLNLQNLADLEKVYVNRLNGTTTDSSVFVQSMILREYKRDINDPNLFAICLKLCGNNRHMGAVRLTDLDIPPICATLLQKPCITVLDLRYNRITDIGASAIAAFLREDELLEELNLMGNDITEVGASEIASSLKTNNHLVVLKMTGNPIGTTGGLRIAQALQINNTLEFLDLGECDQTITSCIALITMLRQNKAIRGINLNRQLLWTLQEEPTVHIADMLCVNSTLKELHLAKVDMRDFGAERISEAMDRNQTLEILDISGNRVARDGAISLSKAIMADCSLVILDLAFNRIQCAGAIALASALPTNTRLKVLAVQFCELKGRGLCALAEALITNVTLRNIYIWGNEHDESTCIAYSNLLETERLTEDCTDVRPYVVDGRVYLALMDHDNTYRQYRFSVPWWKGFAPKDRSVALF</sequence>
<protein>
    <submittedName>
        <fullName evidence="2">Leucine rich repeat only protein 5</fullName>
    </submittedName>
</protein>
<evidence type="ECO:0000313" key="3">
    <source>
        <dbReference type="Proteomes" id="UP000748531"/>
    </source>
</evidence>
<dbReference type="Pfam" id="PF13516">
    <property type="entry name" value="LRR_6"/>
    <property type="match status" value="5"/>
</dbReference>